<reference evidence="2" key="1">
    <citation type="submission" date="2025-08" db="UniProtKB">
        <authorList>
            <consortium name="RefSeq"/>
        </authorList>
    </citation>
    <scope>IDENTIFICATION</scope>
</reference>
<keyword evidence="1" id="KW-1185">Reference proteome</keyword>
<name>A0AC54Z7J3_ORYAF</name>
<accession>A0AC54Z7J3</accession>
<protein>
    <submittedName>
        <fullName evidence="2">Malate dehydrogenase, cytoplasmic-like</fullName>
    </submittedName>
</protein>
<sequence length="257" mass="28597">MMGVLEGVLMELKDCAPLLKDIIATDKEKVTFKHLDMAFFVGSMPRREGMEGKDLLKANVKIFKSQVSALGKYAKNSVKVIVVGNPANTSCPTVIKSAPSIPKESFCCFSHLDHNQAMAQIALKLGVTSKDIKNVILCRNHSYTQYPDINHAKGKYEGKEVGVYEALKDDRWLKGEFIMTVQQHGATLIMARKLSNEVSAVKAIGDHIRVLWLEPQWQYVCMGVMSDGKSYAVPEDLLYSFAVAIKNQSWEIVEGPD</sequence>
<gene>
    <name evidence="2" type="primary">LOC103192540</name>
</gene>
<evidence type="ECO:0000313" key="2">
    <source>
        <dbReference type="RefSeq" id="XP_042636178.1"/>
    </source>
</evidence>
<dbReference type="RefSeq" id="XP_042636178.1">
    <property type="nucleotide sequence ID" value="XM_042780244.1"/>
</dbReference>
<organism evidence="1 2">
    <name type="scientific">Orycteropus afer afer</name>
    <dbReference type="NCBI Taxonomy" id="1230840"/>
    <lineage>
        <taxon>Eukaryota</taxon>
        <taxon>Metazoa</taxon>
        <taxon>Chordata</taxon>
        <taxon>Craniata</taxon>
        <taxon>Vertebrata</taxon>
        <taxon>Euteleostomi</taxon>
        <taxon>Mammalia</taxon>
        <taxon>Eutheria</taxon>
        <taxon>Afrotheria</taxon>
        <taxon>Tubulidentata</taxon>
        <taxon>Orycteropodidae</taxon>
        <taxon>Orycteropus</taxon>
    </lineage>
</organism>
<dbReference type="Proteomes" id="UP000694850">
    <property type="component" value="Unplaced"/>
</dbReference>
<proteinExistence type="predicted"/>
<evidence type="ECO:0000313" key="1">
    <source>
        <dbReference type="Proteomes" id="UP000694850"/>
    </source>
</evidence>